<dbReference type="Proteomes" id="UP001165498">
    <property type="component" value="Unassembled WGS sequence"/>
</dbReference>
<dbReference type="Gene3D" id="3.90.550.10">
    <property type="entry name" value="Spore Coat Polysaccharide Biosynthesis Protein SpsA, Chain A"/>
    <property type="match status" value="1"/>
</dbReference>
<accession>A0ABT1QT55</accession>
<sequence>MKTPRLAILTASYNRRDSLRRLHRALARQACALDWLHVVVDDASDPPITEADVGAQPGRLVFHRNTRNRGPLVTRNTGLDIALAENVELIAFVDDDDTVTPDFFCYVTDMWTNHHDVGWYVSRCRFTGETPGSAVWPEADGVYDWFDDMQLRRRFGADVMHVVAARRLQGVRFSTWGRHQREWTLLARLARGGGFYATDRITKIATYSPDGLTLRKRGPAPDLATCAGYVAKPAVIALRRPRSLTAWRALARQLVRFPLRLGLLALRRLGLA</sequence>
<evidence type="ECO:0000313" key="3">
    <source>
        <dbReference type="Proteomes" id="UP001165498"/>
    </source>
</evidence>
<evidence type="ECO:0000313" key="2">
    <source>
        <dbReference type="EMBL" id="MCQ4165475.1"/>
    </source>
</evidence>
<keyword evidence="3" id="KW-1185">Reference proteome</keyword>
<evidence type="ECO:0000259" key="1">
    <source>
        <dbReference type="Pfam" id="PF00535"/>
    </source>
</evidence>
<dbReference type="EMBL" id="JANFQO010000010">
    <property type="protein sequence ID" value="MCQ4165475.1"/>
    <property type="molecule type" value="Genomic_DNA"/>
</dbReference>
<reference evidence="2" key="1">
    <citation type="submission" date="2022-07" db="EMBL/GenBank/DDBJ databases">
        <title>Tahibacter sp., a new gammaproteobacterium isolated from the silt sample collected at pig farm.</title>
        <authorList>
            <person name="Chen H."/>
        </authorList>
    </citation>
    <scope>NUCLEOTIDE SEQUENCE</scope>
    <source>
        <strain evidence="2">P2K</strain>
    </source>
</reference>
<gene>
    <name evidence="2" type="ORF">NM961_12215</name>
</gene>
<dbReference type="InterPro" id="IPR001173">
    <property type="entry name" value="Glyco_trans_2-like"/>
</dbReference>
<comment type="caution">
    <text evidence="2">The sequence shown here is derived from an EMBL/GenBank/DDBJ whole genome shotgun (WGS) entry which is preliminary data.</text>
</comment>
<protein>
    <submittedName>
        <fullName evidence="2">Glycosyltransferase</fullName>
    </submittedName>
</protein>
<organism evidence="2 3">
    <name type="scientific">Tahibacter harae</name>
    <dbReference type="NCBI Taxonomy" id="2963937"/>
    <lineage>
        <taxon>Bacteria</taxon>
        <taxon>Pseudomonadati</taxon>
        <taxon>Pseudomonadota</taxon>
        <taxon>Gammaproteobacteria</taxon>
        <taxon>Lysobacterales</taxon>
        <taxon>Rhodanobacteraceae</taxon>
        <taxon>Tahibacter</taxon>
    </lineage>
</organism>
<dbReference type="RefSeq" id="WP_255914665.1">
    <property type="nucleotide sequence ID" value="NZ_JANFQO010000010.1"/>
</dbReference>
<dbReference type="InterPro" id="IPR029044">
    <property type="entry name" value="Nucleotide-diphossugar_trans"/>
</dbReference>
<proteinExistence type="predicted"/>
<feature type="domain" description="Glycosyltransferase 2-like" evidence="1">
    <location>
        <begin position="8"/>
        <end position="125"/>
    </location>
</feature>
<dbReference type="SUPFAM" id="SSF53448">
    <property type="entry name" value="Nucleotide-diphospho-sugar transferases"/>
    <property type="match status" value="1"/>
</dbReference>
<dbReference type="Pfam" id="PF00535">
    <property type="entry name" value="Glycos_transf_2"/>
    <property type="match status" value="1"/>
</dbReference>
<name>A0ABT1QT55_9GAMM</name>
<dbReference type="CDD" id="cd00761">
    <property type="entry name" value="Glyco_tranf_GTA_type"/>
    <property type="match status" value="1"/>
</dbReference>